<evidence type="ECO:0000256" key="4">
    <source>
        <dbReference type="PIRSR" id="PIRSR606689-1"/>
    </source>
</evidence>
<dbReference type="NCBIfam" id="TIGR00231">
    <property type="entry name" value="small_GTP"/>
    <property type="match status" value="1"/>
</dbReference>
<dbReference type="InterPro" id="IPR024156">
    <property type="entry name" value="Small_GTPase_ARF"/>
</dbReference>
<dbReference type="CDD" id="cd00878">
    <property type="entry name" value="Arf_Arl"/>
    <property type="match status" value="1"/>
</dbReference>
<dbReference type="InterPro" id="IPR006689">
    <property type="entry name" value="Small_GTPase_ARF/SAR"/>
</dbReference>
<dbReference type="Proteomes" id="UP000515146">
    <property type="component" value="Unplaced"/>
</dbReference>
<evidence type="ECO:0000256" key="3">
    <source>
        <dbReference type="ARBA" id="ARBA00023134"/>
    </source>
</evidence>
<dbReference type="OMA" id="MANYWTK"/>
<dbReference type="SMART" id="SM00177">
    <property type="entry name" value="ARF"/>
    <property type="match status" value="1"/>
</dbReference>
<organism evidence="7 8">
    <name type="scientific">Dermatophagoides pteronyssinus</name>
    <name type="common">European house dust mite</name>
    <dbReference type="NCBI Taxonomy" id="6956"/>
    <lineage>
        <taxon>Eukaryota</taxon>
        <taxon>Metazoa</taxon>
        <taxon>Ecdysozoa</taxon>
        <taxon>Arthropoda</taxon>
        <taxon>Chelicerata</taxon>
        <taxon>Arachnida</taxon>
        <taxon>Acari</taxon>
        <taxon>Acariformes</taxon>
        <taxon>Sarcoptiformes</taxon>
        <taxon>Astigmata</taxon>
        <taxon>Psoroptidia</taxon>
        <taxon>Analgoidea</taxon>
        <taxon>Pyroglyphidae</taxon>
        <taxon>Dermatophagoidinae</taxon>
        <taxon>Dermatophagoides</taxon>
    </lineage>
</organism>
<dbReference type="GO" id="GO:0046872">
    <property type="term" value="F:metal ion binding"/>
    <property type="evidence" value="ECO:0007669"/>
    <property type="project" value="UniProtKB-KW"/>
</dbReference>
<keyword evidence="7" id="KW-1185">Reference proteome</keyword>
<dbReference type="GO" id="GO:0005525">
    <property type="term" value="F:GTP binding"/>
    <property type="evidence" value="ECO:0007669"/>
    <property type="project" value="UniProtKB-KW"/>
</dbReference>
<reference evidence="8" key="1">
    <citation type="submission" date="2025-08" db="UniProtKB">
        <authorList>
            <consortium name="RefSeq"/>
        </authorList>
    </citation>
    <scope>IDENTIFICATION</scope>
    <source>
        <strain evidence="8">Airmid</strain>
    </source>
</reference>
<gene>
    <name evidence="8" type="primary">LOC113798988</name>
</gene>
<dbReference type="Gene3D" id="3.40.50.300">
    <property type="entry name" value="P-loop containing nucleotide triphosphate hydrolases"/>
    <property type="match status" value="1"/>
</dbReference>
<evidence type="ECO:0000256" key="6">
    <source>
        <dbReference type="RuleBase" id="RU003925"/>
    </source>
</evidence>
<dbReference type="AlphaFoldDB" id="A0A6P6YJD9"/>
<dbReference type="PRINTS" id="PR00328">
    <property type="entry name" value="SAR1GTPBP"/>
</dbReference>
<sequence length="178" mass="20380">MGVIMSKIIDLFGKKECRILMVGLDAAGKTTILYKLKLGEIVTTIPTIGFNVETLEYKNITFTVWDIGGQYKIRALWKHYYTGTQALIYVIDCNDRDRIEDAKTELHRLLQDEELRDVCVLIYANKQDLDNAIRPNELAEILELSKIKQKNWQVQSASARTGDGLVEGLEYIARVLQR</sequence>
<dbReference type="InterPro" id="IPR027417">
    <property type="entry name" value="P-loop_NTPase"/>
</dbReference>
<accession>A0A6P6YJD9</accession>
<keyword evidence="5" id="KW-0479">Metal-binding</keyword>
<evidence type="ECO:0000313" key="7">
    <source>
        <dbReference type="Proteomes" id="UP000515146"/>
    </source>
</evidence>
<feature type="binding site" evidence="5">
    <location>
        <position position="47"/>
    </location>
    <ligand>
        <name>Mg(2+)</name>
        <dbReference type="ChEBI" id="CHEBI:18420"/>
    </ligand>
</feature>
<proteinExistence type="inferred from homology"/>
<comment type="similarity">
    <text evidence="1 6">Belongs to the small GTPase superfamily. Arf family.</text>
</comment>
<dbReference type="InterPro" id="IPR005225">
    <property type="entry name" value="Small_GTP-bd"/>
</dbReference>
<dbReference type="GO" id="GO:0016192">
    <property type="term" value="P:vesicle-mediated transport"/>
    <property type="evidence" value="ECO:0007669"/>
    <property type="project" value="UniProtKB-ARBA"/>
</dbReference>
<keyword evidence="5" id="KW-0460">Magnesium</keyword>
<dbReference type="RefSeq" id="XP_027205385.1">
    <property type="nucleotide sequence ID" value="XM_027349584.1"/>
</dbReference>
<dbReference type="FunFam" id="3.40.50.300:FF:000412">
    <property type="entry name" value="ADP-ribosylation factor 1"/>
    <property type="match status" value="1"/>
</dbReference>
<feature type="binding site" evidence="4">
    <location>
        <position position="69"/>
    </location>
    <ligand>
        <name>GTP</name>
        <dbReference type="ChEBI" id="CHEBI:37565"/>
    </ligand>
</feature>
<evidence type="ECO:0000256" key="1">
    <source>
        <dbReference type="ARBA" id="ARBA00010290"/>
    </source>
</evidence>
<evidence type="ECO:0000256" key="2">
    <source>
        <dbReference type="ARBA" id="ARBA00022741"/>
    </source>
</evidence>
<protein>
    <submittedName>
        <fullName evidence="8">ADP-ribosylation factor 6-like</fullName>
    </submittedName>
</protein>
<name>A0A6P6YJD9_DERPT</name>
<dbReference type="Pfam" id="PF00025">
    <property type="entry name" value="Arf"/>
    <property type="match status" value="1"/>
</dbReference>
<feature type="binding site" evidence="4">
    <location>
        <begin position="125"/>
        <end position="128"/>
    </location>
    <ligand>
        <name>GTP</name>
        <dbReference type="ChEBI" id="CHEBI:37565"/>
    </ligand>
</feature>
<keyword evidence="2 4" id="KW-0547">Nucleotide-binding</keyword>
<dbReference type="InParanoid" id="A0A6P6YJD9"/>
<evidence type="ECO:0000313" key="8">
    <source>
        <dbReference type="RefSeq" id="XP_027205385.1"/>
    </source>
</evidence>
<evidence type="ECO:0000256" key="5">
    <source>
        <dbReference type="PIRSR" id="PIRSR606689-2"/>
    </source>
</evidence>
<dbReference type="KEGG" id="dpte:113798988"/>
<dbReference type="PANTHER" id="PTHR11711">
    <property type="entry name" value="ADP RIBOSYLATION FACTOR-RELATED"/>
    <property type="match status" value="1"/>
</dbReference>
<dbReference type="GO" id="GO:0051649">
    <property type="term" value="P:establishment of localization in cell"/>
    <property type="evidence" value="ECO:0007669"/>
    <property type="project" value="UniProtKB-ARBA"/>
</dbReference>
<dbReference type="PROSITE" id="PS51419">
    <property type="entry name" value="RAB"/>
    <property type="match status" value="1"/>
</dbReference>
<keyword evidence="3 4" id="KW-0342">GTP-binding</keyword>
<feature type="binding site" evidence="5">
    <location>
        <position position="30"/>
    </location>
    <ligand>
        <name>Mg(2+)</name>
        <dbReference type="ChEBI" id="CHEBI:18420"/>
    </ligand>
</feature>
<dbReference type="SMART" id="SM00175">
    <property type="entry name" value="RAB"/>
    <property type="match status" value="1"/>
</dbReference>
<dbReference type="SMART" id="SM00178">
    <property type="entry name" value="SAR"/>
    <property type="match status" value="1"/>
</dbReference>
<dbReference type="SUPFAM" id="SSF52540">
    <property type="entry name" value="P-loop containing nucleoside triphosphate hydrolases"/>
    <property type="match status" value="1"/>
</dbReference>
<dbReference type="PROSITE" id="PS51417">
    <property type="entry name" value="ARF"/>
    <property type="match status" value="1"/>
</dbReference>
<dbReference type="OrthoDB" id="2011769at2759"/>
<dbReference type="GO" id="GO:0003924">
    <property type="term" value="F:GTPase activity"/>
    <property type="evidence" value="ECO:0007669"/>
    <property type="project" value="InterPro"/>
</dbReference>
<feature type="binding site" evidence="4">
    <location>
        <begin position="23"/>
        <end position="30"/>
    </location>
    <ligand>
        <name>GTP</name>
        <dbReference type="ChEBI" id="CHEBI:37565"/>
    </ligand>
</feature>
<dbReference type="GO" id="GO:0030010">
    <property type="term" value="P:establishment of cell polarity"/>
    <property type="evidence" value="ECO:0007669"/>
    <property type="project" value="UniProtKB-ARBA"/>
</dbReference>